<feature type="region of interest" description="Disordered" evidence="1">
    <location>
        <begin position="1"/>
        <end position="25"/>
    </location>
</feature>
<dbReference type="AlphaFoldDB" id="A0AAV7ECD4"/>
<feature type="compositionally biased region" description="Polar residues" evidence="1">
    <location>
        <begin position="11"/>
        <end position="25"/>
    </location>
</feature>
<evidence type="ECO:0000313" key="2">
    <source>
        <dbReference type="EMBL" id="KAG9445750.1"/>
    </source>
</evidence>
<dbReference type="Proteomes" id="UP000825729">
    <property type="component" value="Unassembled WGS sequence"/>
</dbReference>
<dbReference type="EMBL" id="JAINDJ010000005">
    <property type="protein sequence ID" value="KAG9445750.1"/>
    <property type="molecule type" value="Genomic_DNA"/>
</dbReference>
<proteinExistence type="predicted"/>
<organism evidence="2 3">
    <name type="scientific">Aristolochia fimbriata</name>
    <name type="common">White veined hardy Dutchman's pipe vine</name>
    <dbReference type="NCBI Taxonomy" id="158543"/>
    <lineage>
        <taxon>Eukaryota</taxon>
        <taxon>Viridiplantae</taxon>
        <taxon>Streptophyta</taxon>
        <taxon>Embryophyta</taxon>
        <taxon>Tracheophyta</taxon>
        <taxon>Spermatophyta</taxon>
        <taxon>Magnoliopsida</taxon>
        <taxon>Magnoliidae</taxon>
        <taxon>Piperales</taxon>
        <taxon>Aristolochiaceae</taxon>
        <taxon>Aristolochia</taxon>
    </lineage>
</organism>
<evidence type="ECO:0000256" key="1">
    <source>
        <dbReference type="SAM" id="MobiDB-lite"/>
    </source>
</evidence>
<gene>
    <name evidence="2" type="ORF">H6P81_011878</name>
</gene>
<protein>
    <submittedName>
        <fullName evidence="2">Uncharacterized protein</fullName>
    </submittedName>
</protein>
<name>A0AAV7ECD4_ARIFI</name>
<accession>A0AAV7ECD4</accession>
<comment type="caution">
    <text evidence="2">The sequence shown here is derived from an EMBL/GenBank/DDBJ whole genome shotgun (WGS) entry which is preliminary data.</text>
</comment>
<keyword evidence="3" id="KW-1185">Reference proteome</keyword>
<reference evidence="2 3" key="1">
    <citation type="submission" date="2021-07" db="EMBL/GenBank/DDBJ databases">
        <title>The Aristolochia fimbriata genome: insights into angiosperm evolution, floral development and chemical biosynthesis.</title>
        <authorList>
            <person name="Jiao Y."/>
        </authorList>
    </citation>
    <scope>NUCLEOTIDE SEQUENCE [LARGE SCALE GENOMIC DNA]</scope>
    <source>
        <strain evidence="2">IBCAS-2021</strain>
        <tissue evidence="2">Leaf</tissue>
    </source>
</reference>
<evidence type="ECO:0000313" key="3">
    <source>
        <dbReference type="Proteomes" id="UP000825729"/>
    </source>
</evidence>
<sequence length="388" mass="41611">MDTCPEESPSMEINQQSQRVPTSASRASVKTREAVLIATNLGALLGFLYISRADPLKPLSTAIKVAHGAVKGMKFVRSLHSPTPLVFLFASKVLIKGYLISKRLKTPRNPTVVPGRLKAFVGSLNLVRYARVTRLGMGTEVMGFGLLRIGYKVSKNFAKVLEGFLGIRLDSAVKRGIDGLGLFVKSVSMTSEISRISKIARGMDCIRDPEVEDDTVIMCRFAGKLDPVSSVCLHRERVNSSRSSIECGRGGSFLVDFPGSSVQEVVHACVSDLLCLSIPIPSSFLITNQAVESETSHSFQTELARRFGGPPGPTCVGSHGPHMCRVPPGSTCAGSSGPACVGSSGPHVCRVLRPSVCGGPYLAHLEESIGGRGDICEIWRERVSDPML</sequence>